<accession>A0A4Z2J4D1</accession>
<evidence type="ECO:0000313" key="1">
    <source>
        <dbReference type="EMBL" id="TNN85040.1"/>
    </source>
</evidence>
<keyword evidence="2" id="KW-1185">Reference proteome</keyword>
<dbReference type="AlphaFoldDB" id="A0A4Z2J4D1"/>
<gene>
    <name evidence="1" type="ORF">EYF80_004694</name>
</gene>
<proteinExistence type="predicted"/>
<dbReference type="EMBL" id="SRLO01000023">
    <property type="protein sequence ID" value="TNN85040.1"/>
    <property type="molecule type" value="Genomic_DNA"/>
</dbReference>
<name>A0A4Z2J4D1_9TELE</name>
<reference evidence="1 2" key="1">
    <citation type="submission" date="2019-03" db="EMBL/GenBank/DDBJ databases">
        <title>First draft genome of Liparis tanakae, snailfish: a comprehensive survey of snailfish specific genes.</title>
        <authorList>
            <person name="Kim W."/>
            <person name="Song I."/>
            <person name="Jeong J.-H."/>
            <person name="Kim D."/>
            <person name="Kim S."/>
            <person name="Ryu S."/>
            <person name="Song J.Y."/>
            <person name="Lee S.K."/>
        </authorList>
    </citation>
    <scope>NUCLEOTIDE SEQUENCE [LARGE SCALE GENOMIC DNA]</scope>
    <source>
        <tissue evidence="1">Muscle</tissue>
    </source>
</reference>
<comment type="caution">
    <text evidence="1">The sequence shown here is derived from an EMBL/GenBank/DDBJ whole genome shotgun (WGS) entry which is preliminary data.</text>
</comment>
<organism evidence="1 2">
    <name type="scientific">Liparis tanakae</name>
    <name type="common">Tanaka's snailfish</name>
    <dbReference type="NCBI Taxonomy" id="230148"/>
    <lineage>
        <taxon>Eukaryota</taxon>
        <taxon>Metazoa</taxon>
        <taxon>Chordata</taxon>
        <taxon>Craniata</taxon>
        <taxon>Vertebrata</taxon>
        <taxon>Euteleostomi</taxon>
        <taxon>Actinopterygii</taxon>
        <taxon>Neopterygii</taxon>
        <taxon>Teleostei</taxon>
        <taxon>Neoteleostei</taxon>
        <taxon>Acanthomorphata</taxon>
        <taxon>Eupercaria</taxon>
        <taxon>Perciformes</taxon>
        <taxon>Cottioidei</taxon>
        <taxon>Cottales</taxon>
        <taxon>Liparidae</taxon>
        <taxon>Liparis</taxon>
    </lineage>
</organism>
<dbReference type="Proteomes" id="UP000314294">
    <property type="component" value="Unassembled WGS sequence"/>
</dbReference>
<sequence length="105" mass="11627">MVQSLDCVGWCVMFIDDVVTDGTGIKDLFIPLLCLRVTKMSIVEEQQGDLKVPSAQDEIREKSCMWWRGGATVGSLLRSLQAFRSKGSSETGNRMGEWRTRVGAG</sequence>
<protein>
    <submittedName>
        <fullName evidence="1">Uncharacterized protein</fullName>
    </submittedName>
</protein>
<evidence type="ECO:0000313" key="2">
    <source>
        <dbReference type="Proteomes" id="UP000314294"/>
    </source>
</evidence>